<evidence type="ECO:0000313" key="1">
    <source>
        <dbReference type="EMBL" id="MFC6707485.1"/>
    </source>
</evidence>
<name>A0ABW2AL22_9MICO</name>
<dbReference type="SUPFAM" id="SSF51695">
    <property type="entry name" value="PLC-like phosphodiesterases"/>
    <property type="match status" value="1"/>
</dbReference>
<evidence type="ECO:0000313" key="2">
    <source>
        <dbReference type="Proteomes" id="UP001596298"/>
    </source>
</evidence>
<reference evidence="2" key="1">
    <citation type="journal article" date="2019" name="Int. J. Syst. Evol. Microbiol.">
        <title>The Global Catalogue of Microorganisms (GCM) 10K type strain sequencing project: providing services to taxonomists for standard genome sequencing and annotation.</title>
        <authorList>
            <consortium name="The Broad Institute Genomics Platform"/>
            <consortium name="The Broad Institute Genome Sequencing Center for Infectious Disease"/>
            <person name="Wu L."/>
            <person name="Ma J."/>
        </authorList>
    </citation>
    <scope>NUCLEOTIDE SEQUENCE [LARGE SCALE GENOMIC DNA]</scope>
    <source>
        <strain evidence="2">CCUG 58127</strain>
    </source>
</reference>
<dbReference type="InterPro" id="IPR017946">
    <property type="entry name" value="PLC-like_Pdiesterase_TIM-brl"/>
</dbReference>
<dbReference type="EMBL" id="JBHSWH010000001">
    <property type="protein sequence ID" value="MFC6707485.1"/>
    <property type="molecule type" value="Genomic_DNA"/>
</dbReference>
<dbReference type="Pfam" id="PF13653">
    <property type="entry name" value="GDPD_2"/>
    <property type="match status" value="1"/>
</dbReference>
<sequence>MQLVADAHAAGQRTRLWDTPDHRGTARDNLWATLLDAGVDYLNTDDLSGARDFLLARADQPNGE</sequence>
<dbReference type="RefSeq" id="WP_382404916.1">
    <property type="nucleotide sequence ID" value="NZ_JBHSWH010000001.1"/>
</dbReference>
<dbReference type="Proteomes" id="UP001596298">
    <property type="component" value="Unassembled WGS sequence"/>
</dbReference>
<protein>
    <recommendedName>
        <fullName evidence="3">Glycerophosphoryl diester phosphodiesterase</fullName>
    </recommendedName>
</protein>
<proteinExistence type="predicted"/>
<keyword evidence="2" id="KW-1185">Reference proteome</keyword>
<comment type="caution">
    <text evidence="1">The sequence shown here is derived from an EMBL/GenBank/DDBJ whole genome shotgun (WGS) entry which is preliminary data.</text>
</comment>
<accession>A0ABW2AL22</accession>
<gene>
    <name evidence="1" type="ORF">ACFQDH_20115</name>
</gene>
<evidence type="ECO:0008006" key="3">
    <source>
        <dbReference type="Google" id="ProtNLM"/>
    </source>
</evidence>
<organism evidence="1 2">
    <name type="scientific">Flexivirga alba</name>
    <dbReference type="NCBI Taxonomy" id="702742"/>
    <lineage>
        <taxon>Bacteria</taxon>
        <taxon>Bacillati</taxon>
        <taxon>Actinomycetota</taxon>
        <taxon>Actinomycetes</taxon>
        <taxon>Micrococcales</taxon>
        <taxon>Dermacoccaceae</taxon>
        <taxon>Flexivirga</taxon>
    </lineage>
</organism>